<evidence type="ECO:0000256" key="3">
    <source>
        <dbReference type="ARBA" id="ARBA00022448"/>
    </source>
</evidence>
<evidence type="ECO:0000256" key="11">
    <source>
        <dbReference type="HAMAP-Rule" id="MF_01393"/>
    </source>
</evidence>
<evidence type="ECO:0000256" key="7">
    <source>
        <dbReference type="ARBA" id="ARBA00022989"/>
    </source>
</evidence>
<dbReference type="GO" id="GO:0042777">
    <property type="term" value="P:proton motive force-driven plasma membrane ATP synthesis"/>
    <property type="evidence" value="ECO:0007669"/>
    <property type="project" value="TreeGrafter"/>
</dbReference>
<dbReference type="Pfam" id="PF00119">
    <property type="entry name" value="ATP-synt_A"/>
    <property type="match status" value="1"/>
</dbReference>
<dbReference type="PANTHER" id="PTHR42823:SF3">
    <property type="entry name" value="ATP SYNTHASE SUBUNIT A, CHLOROPLASTIC"/>
    <property type="match status" value="1"/>
</dbReference>
<keyword evidence="10 11" id="KW-0066">ATP synthesis</keyword>
<dbReference type="PROSITE" id="PS00449">
    <property type="entry name" value="ATPASE_A"/>
    <property type="match status" value="1"/>
</dbReference>
<keyword evidence="6 11" id="KW-0375">Hydrogen ion transport</keyword>
<dbReference type="CDD" id="cd00310">
    <property type="entry name" value="ATP-synt_Fo_a_6"/>
    <property type="match status" value="1"/>
</dbReference>
<dbReference type="InterPro" id="IPR023011">
    <property type="entry name" value="ATP_synth_F0_asu_AS"/>
</dbReference>
<feature type="transmembrane region" description="Helical" evidence="11">
    <location>
        <begin position="188"/>
        <end position="213"/>
    </location>
</feature>
<dbReference type="GO" id="GO:0046933">
    <property type="term" value="F:proton-transporting ATP synthase activity, rotational mechanism"/>
    <property type="evidence" value="ECO:0007669"/>
    <property type="project" value="UniProtKB-UniRule"/>
</dbReference>
<dbReference type="GO" id="GO:0016787">
    <property type="term" value="F:hydrolase activity"/>
    <property type="evidence" value="ECO:0007669"/>
    <property type="project" value="UniProtKB-KW"/>
</dbReference>
<evidence type="ECO:0000256" key="6">
    <source>
        <dbReference type="ARBA" id="ARBA00022781"/>
    </source>
</evidence>
<comment type="subcellular location">
    <subcellularLocation>
        <location evidence="11 12">Cell membrane</location>
        <topology evidence="11 12">Multi-pass membrane protein</topology>
    </subcellularLocation>
    <subcellularLocation>
        <location evidence="1">Membrane</location>
        <topology evidence="1">Multi-pass membrane protein</topology>
    </subcellularLocation>
</comment>
<dbReference type="EMBL" id="CP011213">
    <property type="protein sequence ID" value="AKM82284.1"/>
    <property type="molecule type" value="Genomic_DNA"/>
</dbReference>
<dbReference type="STRING" id="1618337.UT28_C0001G0479"/>
<dbReference type="Proteomes" id="UP000035648">
    <property type="component" value="Chromosome"/>
</dbReference>
<dbReference type="Gene3D" id="1.20.120.220">
    <property type="entry name" value="ATP synthase, F0 complex, subunit A"/>
    <property type="match status" value="1"/>
</dbReference>
<keyword evidence="3 11" id="KW-0813">Transport</keyword>
<dbReference type="PRINTS" id="PR00123">
    <property type="entry name" value="ATPASEA"/>
</dbReference>
<proteinExistence type="inferred from homology"/>
<dbReference type="PANTHER" id="PTHR42823">
    <property type="entry name" value="ATP SYNTHASE SUBUNIT A, CHLOROPLASTIC"/>
    <property type="match status" value="1"/>
</dbReference>
<dbReference type="GO" id="GO:0005886">
    <property type="term" value="C:plasma membrane"/>
    <property type="evidence" value="ECO:0007669"/>
    <property type="project" value="UniProtKB-SubCell"/>
</dbReference>
<dbReference type="SUPFAM" id="SSF81336">
    <property type="entry name" value="F1F0 ATP synthase subunit A"/>
    <property type="match status" value="1"/>
</dbReference>
<evidence type="ECO:0000256" key="12">
    <source>
        <dbReference type="RuleBase" id="RU000483"/>
    </source>
</evidence>
<dbReference type="AlphaFoldDB" id="A0A0G4B368"/>
<protein>
    <recommendedName>
        <fullName evidence="11 12">ATP synthase subunit a</fullName>
    </recommendedName>
    <alternativeName>
        <fullName evidence="11">ATP synthase F0 sector subunit a</fullName>
    </alternativeName>
    <alternativeName>
        <fullName evidence="11">F-ATPase subunit 6</fullName>
    </alternativeName>
</protein>
<dbReference type="PATRIC" id="fig|1618337.4.peg.478"/>
<feature type="transmembrane region" description="Helical" evidence="11">
    <location>
        <begin position="16"/>
        <end position="37"/>
    </location>
</feature>
<evidence type="ECO:0000256" key="5">
    <source>
        <dbReference type="ARBA" id="ARBA00022692"/>
    </source>
</evidence>
<evidence type="ECO:0000256" key="4">
    <source>
        <dbReference type="ARBA" id="ARBA00022547"/>
    </source>
</evidence>
<name>A0A0G4B368_9BACT</name>
<feature type="transmembrane region" description="Helical" evidence="11">
    <location>
        <begin position="78"/>
        <end position="97"/>
    </location>
</feature>
<comment type="function">
    <text evidence="11 12">Key component of the proton channel; it plays a direct role in the translocation of protons across the membrane.</text>
</comment>
<evidence type="ECO:0000256" key="9">
    <source>
        <dbReference type="ARBA" id="ARBA00023136"/>
    </source>
</evidence>
<evidence type="ECO:0000256" key="8">
    <source>
        <dbReference type="ARBA" id="ARBA00023065"/>
    </source>
</evidence>
<dbReference type="KEGG" id="bbgw:UT28_C0001G0479"/>
<sequence length="272" mass="30106">MHISLAAEKIIEIGPIAITNSMLVTWIVVIFLCAIAIRVSKKLSNTPGKLQNICEFVVEAILAMIEGITQNRKKAIQFLPLVATIFIFVIFANWIGLVPGFESIGLNEINEEGHHILVPLFRQPAADLNTTFALAVISIVTVQIYGIRHLGIGYFKKFINFKGPIDFFVGFLEAVSELSRIISFAFRLFGNIFAGSVLLMVISFLVPVIAAIPFYGLELFVGFIQALVFSMLTAVFLQTATIVHEDHSEQTAQEKVEEKDGLIPEKFGFSRG</sequence>
<dbReference type="InterPro" id="IPR035908">
    <property type="entry name" value="F0_ATP_A_sf"/>
</dbReference>
<evidence type="ECO:0000313" key="13">
    <source>
        <dbReference type="EMBL" id="AKM82284.1"/>
    </source>
</evidence>
<evidence type="ECO:0000256" key="10">
    <source>
        <dbReference type="ARBA" id="ARBA00023310"/>
    </source>
</evidence>
<dbReference type="InterPro" id="IPR000568">
    <property type="entry name" value="ATP_synth_F0_asu"/>
</dbReference>
<keyword evidence="4 11" id="KW-0138">CF(0)</keyword>
<comment type="similarity">
    <text evidence="2 11 12">Belongs to the ATPase A chain family.</text>
</comment>
<evidence type="ECO:0000256" key="2">
    <source>
        <dbReference type="ARBA" id="ARBA00006810"/>
    </source>
</evidence>
<keyword evidence="13" id="KW-0378">Hydrolase</keyword>
<evidence type="ECO:0000313" key="14">
    <source>
        <dbReference type="Proteomes" id="UP000035648"/>
    </source>
</evidence>
<accession>A0A0G4B368</accession>
<gene>
    <name evidence="11 13" type="primary">atpB</name>
    <name evidence="13" type="ORF">UT28_C0001G0479</name>
</gene>
<feature type="transmembrane region" description="Helical" evidence="11">
    <location>
        <begin position="128"/>
        <end position="147"/>
    </location>
</feature>
<feature type="transmembrane region" description="Helical" evidence="11">
    <location>
        <begin position="219"/>
        <end position="237"/>
    </location>
</feature>
<keyword evidence="9 11" id="KW-0472">Membrane</keyword>
<keyword evidence="5 11" id="KW-0812">Transmembrane</keyword>
<dbReference type="HAMAP" id="MF_01393">
    <property type="entry name" value="ATP_synth_a_bact"/>
    <property type="match status" value="1"/>
</dbReference>
<keyword evidence="7 11" id="KW-1133">Transmembrane helix</keyword>
<keyword evidence="11" id="KW-1003">Cell membrane</keyword>
<organism evidence="13 14">
    <name type="scientific">Berkelbacteria bacterium GW2011_GWE1_39_12</name>
    <dbReference type="NCBI Taxonomy" id="1618337"/>
    <lineage>
        <taxon>Bacteria</taxon>
        <taxon>Candidatus Berkelbacteria</taxon>
    </lineage>
</organism>
<dbReference type="InterPro" id="IPR045082">
    <property type="entry name" value="ATP_syn_F0_a_bact/chloroplast"/>
</dbReference>
<reference evidence="13 14" key="1">
    <citation type="journal article" date="2015" name="Nature">
        <title>rRNA introns, odd ribosomes, and small enigmatic genomes across a large radiation of phyla.</title>
        <authorList>
            <person name="Brown C.T."/>
            <person name="Hug L.A."/>
            <person name="Thomas B.C."/>
            <person name="Sharon I."/>
            <person name="Castelle C.J."/>
            <person name="Singh A."/>
            <person name="Wilkins M.J."/>
            <person name="Williams K.H."/>
            <person name="Banfield J.F."/>
        </authorList>
    </citation>
    <scope>NUCLEOTIDE SEQUENCE [LARGE SCALE GENOMIC DNA]</scope>
</reference>
<keyword evidence="8 11" id="KW-0406">Ion transport</keyword>
<dbReference type="GO" id="GO:0045259">
    <property type="term" value="C:proton-transporting ATP synthase complex"/>
    <property type="evidence" value="ECO:0007669"/>
    <property type="project" value="UniProtKB-KW"/>
</dbReference>
<dbReference type="NCBIfam" id="TIGR01131">
    <property type="entry name" value="ATP_synt_6_or_A"/>
    <property type="match status" value="1"/>
</dbReference>
<evidence type="ECO:0000256" key="1">
    <source>
        <dbReference type="ARBA" id="ARBA00004141"/>
    </source>
</evidence>